<organism evidence="1 2">
    <name type="scientific">Candidatus Woesebacteria bacterium RIFCSPHIGHO2_01_FULL_41_10</name>
    <dbReference type="NCBI Taxonomy" id="1802500"/>
    <lineage>
        <taxon>Bacteria</taxon>
        <taxon>Candidatus Woeseibacteriota</taxon>
    </lineage>
</organism>
<evidence type="ECO:0000313" key="1">
    <source>
        <dbReference type="EMBL" id="OGM29280.1"/>
    </source>
</evidence>
<dbReference type="EMBL" id="MGGM01000015">
    <property type="protein sequence ID" value="OGM29280.1"/>
    <property type="molecule type" value="Genomic_DNA"/>
</dbReference>
<proteinExistence type="predicted"/>
<gene>
    <name evidence="1" type="ORF">A2801_02020</name>
</gene>
<accession>A0A1F7YQ37</accession>
<protein>
    <submittedName>
        <fullName evidence="1">Uncharacterized protein</fullName>
    </submittedName>
</protein>
<name>A0A1F7YQ37_9BACT</name>
<evidence type="ECO:0000313" key="2">
    <source>
        <dbReference type="Proteomes" id="UP000177263"/>
    </source>
</evidence>
<reference evidence="1 2" key="1">
    <citation type="journal article" date="2016" name="Nat. Commun.">
        <title>Thousands of microbial genomes shed light on interconnected biogeochemical processes in an aquifer system.</title>
        <authorList>
            <person name="Anantharaman K."/>
            <person name="Brown C.T."/>
            <person name="Hug L.A."/>
            <person name="Sharon I."/>
            <person name="Castelle C.J."/>
            <person name="Probst A.J."/>
            <person name="Thomas B.C."/>
            <person name="Singh A."/>
            <person name="Wilkins M.J."/>
            <person name="Karaoz U."/>
            <person name="Brodie E.L."/>
            <person name="Williams K.H."/>
            <person name="Hubbard S.S."/>
            <person name="Banfield J.F."/>
        </authorList>
    </citation>
    <scope>NUCLEOTIDE SEQUENCE [LARGE SCALE GENOMIC DNA]</scope>
</reference>
<dbReference type="Proteomes" id="UP000177263">
    <property type="component" value="Unassembled WGS sequence"/>
</dbReference>
<dbReference type="AlphaFoldDB" id="A0A1F7YQ37"/>
<comment type="caution">
    <text evidence="1">The sequence shown here is derived from an EMBL/GenBank/DDBJ whole genome shotgun (WGS) entry which is preliminary data.</text>
</comment>
<sequence length="147" mass="17185">MLKLHFAIVRGNHSIYFSIKGRRHIGFAIMLDKPFTDRWGNQYIWSISDVEAIKFVEALAHVKENEQLEFRVTTQGGNANMLIETRPIGGEWMILSITHWGATNHQRLFEGFEPNLTWIMKIREAELESIVEGMKYYFDLEEEPVNV</sequence>